<dbReference type="InterPro" id="IPR050923">
    <property type="entry name" value="Cell_Proc_Reg/RNA_Proc"/>
</dbReference>
<evidence type="ECO:0000313" key="5">
    <source>
        <dbReference type="EMBL" id="CAB4931132.1"/>
    </source>
</evidence>
<reference evidence="4" key="1">
    <citation type="submission" date="2020-05" db="EMBL/GenBank/DDBJ databases">
        <authorList>
            <person name="Chiriac C."/>
            <person name="Salcher M."/>
            <person name="Ghai R."/>
            <person name="Kavagutti S V."/>
        </authorList>
    </citation>
    <scope>NUCLEOTIDE SEQUENCE</scope>
</reference>
<evidence type="ECO:0000259" key="3">
    <source>
        <dbReference type="PROSITE" id="PS50006"/>
    </source>
</evidence>
<dbReference type="AlphaFoldDB" id="A0A6J5YFM1"/>
<dbReference type="CDD" id="cd00060">
    <property type="entry name" value="FHA"/>
    <property type="match status" value="1"/>
</dbReference>
<dbReference type="SUPFAM" id="SSF49879">
    <property type="entry name" value="SMAD/FHA domain"/>
    <property type="match status" value="1"/>
</dbReference>
<dbReference type="PROSITE" id="PS50006">
    <property type="entry name" value="FHA_DOMAIN"/>
    <property type="match status" value="1"/>
</dbReference>
<keyword evidence="2" id="KW-1133">Transmembrane helix</keyword>
<dbReference type="Pfam" id="PF00498">
    <property type="entry name" value="FHA"/>
    <property type="match status" value="1"/>
</dbReference>
<name>A0A6J5YFM1_9ZZZZ</name>
<protein>
    <submittedName>
        <fullName evidence="4">Unannotated protein</fullName>
    </submittedName>
</protein>
<dbReference type="EMBL" id="CAFBNC010000023">
    <property type="protein sequence ID" value="CAB4931132.1"/>
    <property type="molecule type" value="Genomic_DNA"/>
</dbReference>
<keyword evidence="2" id="KW-0472">Membrane</keyword>
<proteinExistence type="predicted"/>
<evidence type="ECO:0000313" key="4">
    <source>
        <dbReference type="EMBL" id="CAB4323201.1"/>
    </source>
</evidence>
<dbReference type="SMART" id="SM00240">
    <property type="entry name" value="FHA"/>
    <property type="match status" value="1"/>
</dbReference>
<evidence type="ECO:0000256" key="2">
    <source>
        <dbReference type="SAM" id="Phobius"/>
    </source>
</evidence>
<dbReference type="Gene3D" id="2.60.200.20">
    <property type="match status" value="1"/>
</dbReference>
<gene>
    <name evidence="4" type="ORF">UFOPK1392_00952</name>
    <name evidence="5" type="ORF">UFOPK3733_00677</name>
</gene>
<dbReference type="EMBL" id="CAEMXZ010000031">
    <property type="protein sequence ID" value="CAB4323201.1"/>
    <property type="molecule type" value="Genomic_DNA"/>
</dbReference>
<evidence type="ECO:0000256" key="1">
    <source>
        <dbReference type="SAM" id="MobiDB-lite"/>
    </source>
</evidence>
<sequence>MVSDQLLFVLKIALLILLYLFFFRVVRAVWAELRPTGPRPQPVPTAPAHSASRRSRRENHRPQFVVLEPAELFGTVFPLDSEASIGRAAGCQITLDDTYSSQIHARVFARDGAWQVEDLGSTNGTWLNRQKVAGPMIIKPGDHLQIGNTVMELQ</sequence>
<dbReference type="InterPro" id="IPR000253">
    <property type="entry name" value="FHA_dom"/>
</dbReference>
<keyword evidence="2" id="KW-0812">Transmembrane</keyword>
<dbReference type="PANTHER" id="PTHR23308">
    <property type="entry name" value="NUCLEAR INHIBITOR OF PROTEIN PHOSPHATASE-1"/>
    <property type="match status" value="1"/>
</dbReference>
<accession>A0A6J5YFM1</accession>
<feature type="region of interest" description="Disordered" evidence="1">
    <location>
        <begin position="37"/>
        <end position="59"/>
    </location>
</feature>
<organism evidence="4">
    <name type="scientific">freshwater metagenome</name>
    <dbReference type="NCBI Taxonomy" id="449393"/>
    <lineage>
        <taxon>unclassified sequences</taxon>
        <taxon>metagenomes</taxon>
        <taxon>ecological metagenomes</taxon>
    </lineage>
</organism>
<feature type="transmembrane region" description="Helical" evidence="2">
    <location>
        <begin position="6"/>
        <end position="26"/>
    </location>
</feature>
<dbReference type="InterPro" id="IPR008984">
    <property type="entry name" value="SMAD_FHA_dom_sf"/>
</dbReference>
<feature type="domain" description="FHA" evidence="3">
    <location>
        <begin position="83"/>
        <end position="132"/>
    </location>
</feature>